<dbReference type="InterPro" id="IPR050682">
    <property type="entry name" value="ModA/WtpA"/>
</dbReference>
<dbReference type="Proteomes" id="UP000189739">
    <property type="component" value="Unassembled WGS sequence"/>
</dbReference>
<comment type="caution">
    <text evidence="2">The sequence shown here is derived from an EMBL/GenBank/DDBJ whole genome shotgun (WGS) entry which is preliminary data.</text>
</comment>
<evidence type="ECO:0000256" key="1">
    <source>
        <dbReference type="SAM" id="SignalP"/>
    </source>
</evidence>
<keyword evidence="3" id="KW-1185">Reference proteome</keyword>
<protein>
    <submittedName>
        <fullName evidence="2">Sulfate-binding protein</fullName>
    </submittedName>
</protein>
<feature type="signal peptide" evidence="1">
    <location>
        <begin position="1"/>
        <end position="23"/>
    </location>
</feature>
<evidence type="ECO:0000313" key="2">
    <source>
        <dbReference type="EMBL" id="OOQ61969.1"/>
    </source>
</evidence>
<proteinExistence type="predicted"/>
<organism evidence="2 3">
    <name type="scientific">Mucilaginibacter pedocola</name>
    <dbReference type="NCBI Taxonomy" id="1792845"/>
    <lineage>
        <taxon>Bacteria</taxon>
        <taxon>Pseudomonadati</taxon>
        <taxon>Bacteroidota</taxon>
        <taxon>Sphingobacteriia</taxon>
        <taxon>Sphingobacteriales</taxon>
        <taxon>Sphingobacteriaceae</taxon>
        <taxon>Mucilaginibacter</taxon>
    </lineage>
</organism>
<evidence type="ECO:0000313" key="3">
    <source>
        <dbReference type="Proteomes" id="UP000189739"/>
    </source>
</evidence>
<dbReference type="GO" id="GO:0015689">
    <property type="term" value="P:molybdate ion transport"/>
    <property type="evidence" value="ECO:0007669"/>
    <property type="project" value="TreeGrafter"/>
</dbReference>
<keyword evidence="1" id="KW-0732">Signal</keyword>
<dbReference type="Gene3D" id="3.40.190.10">
    <property type="entry name" value="Periplasmic binding protein-like II"/>
    <property type="match status" value="2"/>
</dbReference>
<accession>A0A1S9PM13</accession>
<gene>
    <name evidence="2" type="ORF">BC343_02620</name>
</gene>
<dbReference type="PANTHER" id="PTHR30632:SF0">
    <property type="entry name" value="SULFATE-BINDING PROTEIN"/>
    <property type="match status" value="1"/>
</dbReference>
<dbReference type="SUPFAM" id="SSF53850">
    <property type="entry name" value="Periplasmic binding protein-like II"/>
    <property type="match status" value="1"/>
</dbReference>
<feature type="chain" id="PRO_5013227403" evidence="1">
    <location>
        <begin position="24"/>
        <end position="308"/>
    </location>
</feature>
<dbReference type="OrthoDB" id="9802127at2"/>
<dbReference type="AlphaFoldDB" id="A0A1S9PM13"/>
<dbReference type="EMBL" id="MBTF01000001">
    <property type="protein sequence ID" value="OOQ61969.1"/>
    <property type="molecule type" value="Genomic_DNA"/>
</dbReference>
<dbReference type="RefSeq" id="WP_078346156.1">
    <property type="nucleotide sequence ID" value="NZ_MBTF01000001.1"/>
</dbReference>
<reference evidence="2 3" key="1">
    <citation type="submission" date="2016-07" db="EMBL/GenBank/DDBJ databases">
        <title>Genomic analysis of zinc-resistant bacterium Mucilaginibacter pedocola TBZ30.</title>
        <authorList>
            <person name="Huang J."/>
            <person name="Tang J."/>
        </authorList>
    </citation>
    <scope>NUCLEOTIDE SEQUENCE [LARGE SCALE GENOMIC DNA]</scope>
    <source>
        <strain evidence="2 3">TBZ30</strain>
    </source>
</reference>
<dbReference type="PANTHER" id="PTHR30632">
    <property type="entry name" value="MOLYBDATE-BINDING PERIPLASMIC PROTEIN"/>
    <property type="match status" value="1"/>
</dbReference>
<dbReference type="GO" id="GO:0030973">
    <property type="term" value="F:molybdate ion binding"/>
    <property type="evidence" value="ECO:0007669"/>
    <property type="project" value="TreeGrafter"/>
</dbReference>
<dbReference type="STRING" id="1792845.BC343_02620"/>
<name>A0A1S9PM13_9SPHI</name>
<dbReference type="Pfam" id="PF13531">
    <property type="entry name" value="SBP_bac_11"/>
    <property type="match status" value="1"/>
</dbReference>
<sequence>MKYLQKITFAITAIIALGSQAKAQDHRFDPPWNTPPESKVQFTVPGVDNVPDLFGDINDPQLVVFFAGNQFMCIDDLMSAFKKQYPQYQRVFAETLPPGILAKQIMGGSIVIGNMRITLKPDVYTAGKSRIDQMPEYFSKTAPYAYNRLAIMVQKGNPQKVKGLKDLGRTDVRVSMPNPEWEGIGKRIEEAYVKAGGETLKKEIMDTKVKNGKTFLTQIHHRQTPMRIMYKQSDAAPVWFTEAYYQKMIGHPTDMVEIPDGENISATYVAGQLKTAPHAQAAQDFMDFLVSPTAKAIYKKYGFITKND</sequence>